<dbReference type="SUPFAM" id="SSF46689">
    <property type="entry name" value="Homeodomain-like"/>
    <property type="match status" value="1"/>
</dbReference>
<evidence type="ECO:0000256" key="6">
    <source>
        <dbReference type="ARBA" id="ARBA00023163"/>
    </source>
</evidence>
<dbReference type="PROSITE" id="PS00688">
    <property type="entry name" value="SIGMA54_INTERACT_3"/>
    <property type="match status" value="1"/>
</dbReference>
<keyword evidence="4" id="KW-0805">Transcription regulation</keyword>
<feature type="domain" description="Sigma-54 factor interaction" evidence="9">
    <location>
        <begin position="166"/>
        <end position="396"/>
    </location>
</feature>
<dbReference type="PROSITE" id="PS00676">
    <property type="entry name" value="SIGMA54_INTERACT_2"/>
    <property type="match status" value="1"/>
</dbReference>
<dbReference type="SUPFAM" id="SSF52540">
    <property type="entry name" value="P-loop containing nucleoside triphosphate hydrolases"/>
    <property type="match status" value="1"/>
</dbReference>
<keyword evidence="3" id="KW-0067">ATP-binding</keyword>
<dbReference type="InterPro" id="IPR003593">
    <property type="entry name" value="AAA+_ATPase"/>
</dbReference>
<evidence type="ECO:0000256" key="5">
    <source>
        <dbReference type="ARBA" id="ARBA00023125"/>
    </source>
</evidence>
<protein>
    <recommendedName>
        <fullName evidence="7">HTH-type transcriptional regulatory protein TyrR</fullName>
    </recommendedName>
</protein>
<keyword evidence="1" id="KW-0547">Nucleotide-binding</keyword>
<evidence type="ECO:0000256" key="1">
    <source>
        <dbReference type="ARBA" id="ARBA00022741"/>
    </source>
</evidence>
<dbReference type="InterPro" id="IPR027417">
    <property type="entry name" value="P-loop_NTPase"/>
</dbReference>
<dbReference type="RefSeq" id="WP_301164055.1">
    <property type="nucleotide sequence ID" value="NZ_JAUHTR010000001.1"/>
</dbReference>
<dbReference type="SMART" id="SM00091">
    <property type="entry name" value="PAS"/>
    <property type="match status" value="1"/>
</dbReference>
<dbReference type="Gene3D" id="3.40.50.300">
    <property type="entry name" value="P-loop containing nucleotide triphosphate hydrolases"/>
    <property type="match status" value="1"/>
</dbReference>
<dbReference type="Pfam" id="PF00989">
    <property type="entry name" value="PAS"/>
    <property type="match status" value="1"/>
</dbReference>
<keyword evidence="5" id="KW-0238">DNA-binding</keyword>
<dbReference type="Gene3D" id="1.10.10.60">
    <property type="entry name" value="Homeodomain-like"/>
    <property type="match status" value="1"/>
</dbReference>
<comment type="caution">
    <text evidence="12">The sequence shown here is derived from an EMBL/GenBank/DDBJ whole genome shotgun (WGS) entry which is preliminary data.</text>
</comment>
<keyword evidence="8" id="KW-0175">Coiled coil</keyword>
<keyword evidence="13" id="KW-1185">Reference proteome</keyword>
<dbReference type="InterPro" id="IPR013767">
    <property type="entry name" value="PAS_fold"/>
</dbReference>
<dbReference type="NCBIfam" id="TIGR00229">
    <property type="entry name" value="sensory_box"/>
    <property type="match status" value="1"/>
</dbReference>
<gene>
    <name evidence="12" type="ORF">QYB97_00790</name>
</gene>
<dbReference type="PROSITE" id="PS50045">
    <property type="entry name" value="SIGMA54_INTERACT_4"/>
    <property type="match status" value="1"/>
</dbReference>
<keyword evidence="2" id="KW-0058">Aromatic hydrocarbons catabolism</keyword>
<proteinExistence type="predicted"/>
<reference evidence="12" key="1">
    <citation type="submission" date="2023-07" db="EMBL/GenBank/DDBJ databases">
        <title>Fictibacillus sp. isolated from freshwater pond.</title>
        <authorList>
            <person name="Kirdat K."/>
            <person name="Bhat A."/>
            <person name="Mourya A."/>
            <person name="Yadav A."/>
        </authorList>
    </citation>
    <scope>NUCLEOTIDE SEQUENCE</scope>
    <source>
        <strain evidence="12">NE201</strain>
    </source>
</reference>
<dbReference type="InterPro" id="IPR009057">
    <property type="entry name" value="Homeodomain-like_sf"/>
</dbReference>
<dbReference type="InterPro" id="IPR000014">
    <property type="entry name" value="PAS"/>
</dbReference>
<accession>A0ABT8HQF1</accession>
<dbReference type="Pfam" id="PF00158">
    <property type="entry name" value="Sigma54_activat"/>
    <property type="match status" value="1"/>
</dbReference>
<sequence>MRTQSSTELEVLQQKLNKATAMNRELDAIIESSYDVIYITDVNGVTLKTNSAIERITGIPKEYYIGKNVDALMKRGILKDSITQKVLEKKRAVSTIQYNYSGKETLITGNPVFNDHGEVEKVVTNIRDLSELNELQAALRKANELNKSYKMEIERLKSRSVNESDIILRSPQMKRIYEMARRIADVDATVLILGETGVGKDVLAKYVHSKSVRSKEGKFIKINCGAIPPDLLESELFGYERGAFTGANSKGKPGIFEMADNGILFLDEIGELPLALQVKLLRTLQEREIRRIGGTHSKKINVRIIAATNRNLKEMVTKGDFREDLYYRLNVVPIVIPSLKERKEDISPLLYLFLEMVNEKYSLKKAIDSSLHDFFYSYHWPGNVRELANMVERLTLMSQSDCLTIRDLPAEYAEYTPKEENSDEMTLKEVVERAEKRALSQAVKTYNTTYEIAQALDTSQPTIVRKLQKYQIKIGENA</sequence>
<evidence type="ECO:0000256" key="7">
    <source>
        <dbReference type="ARBA" id="ARBA00029500"/>
    </source>
</evidence>
<dbReference type="PROSITE" id="PS50113">
    <property type="entry name" value="PAC"/>
    <property type="match status" value="1"/>
</dbReference>
<dbReference type="Pfam" id="PF25601">
    <property type="entry name" value="AAA_lid_14"/>
    <property type="match status" value="1"/>
</dbReference>
<evidence type="ECO:0000256" key="4">
    <source>
        <dbReference type="ARBA" id="ARBA00023015"/>
    </source>
</evidence>
<dbReference type="Proteomes" id="UP001172721">
    <property type="component" value="Unassembled WGS sequence"/>
</dbReference>
<dbReference type="Gene3D" id="1.10.8.60">
    <property type="match status" value="1"/>
</dbReference>
<keyword evidence="6" id="KW-0804">Transcription</keyword>
<dbReference type="InterPro" id="IPR000700">
    <property type="entry name" value="PAS-assoc_C"/>
</dbReference>
<dbReference type="InterPro" id="IPR025662">
    <property type="entry name" value="Sigma_54_int_dom_ATP-bd_1"/>
</dbReference>
<dbReference type="InterPro" id="IPR058031">
    <property type="entry name" value="AAA_lid_NorR"/>
</dbReference>
<evidence type="ECO:0000259" key="11">
    <source>
        <dbReference type="PROSITE" id="PS50113"/>
    </source>
</evidence>
<evidence type="ECO:0000259" key="9">
    <source>
        <dbReference type="PROSITE" id="PS50045"/>
    </source>
</evidence>
<feature type="domain" description="PAC" evidence="11">
    <location>
        <begin position="89"/>
        <end position="141"/>
    </location>
</feature>
<evidence type="ECO:0000313" key="12">
    <source>
        <dbReference type="EMBL" id="MDN4522986.1"/>
    </source>
</evidence>
<dbReference type="CDD" id="cd00009">
    <property type="entry name" value="AAA"/>
    <property type="match status" value="1"/>
</dbReference>
<evidence type="ECO:0000256" key="8">
    <source>
        <dbReference type="SAM" id="Coils"/>
    </source>
</evidence>
<dbReference type="InterPro" id="IPR035965">
    <property type="entry name" value="PAS-like_dom_sf"/>
</dbReference>
<dbReference type="PANTHER" id="PTHR32071">
    <property type="entry name" value="TRANSCRIPTIONAL REGULATORY PROTEIN"/>
    <property type="match status" value="1"/>
</dbReference>
<evidence type="ECO:0000256" key="3">
    <source>
        <dbReference type="ARBA" id="ARBA00022840"/>
    </source>
</evidence>
<name>A0ABT8HQF1_9BACL</name>
<dbReference type="EMBL" id="JAUHTR010000001">
    <property type="protein sequence ID" value="MDN4522986.1"/>
    <property type="molecule type" value="Genomic_DNA"/>
</dbReference>
<dbReference type="PANTHER" id="PTHR32071:SF57">
    <property type="entry name" value="C4-DICARBOXYLATE TRANSPORT TRANSCRIPTIONAL REGULATORY PROTEIN DCTD"/>
    <property type="match status" value="1"/>
</dbReference>
<dbReference type="PROSITE" id="PS00675">
    <property type="entry name" value="SIGMA54_INTERACT_1"/>
    <property type="match status" value="1"/>
</dbReference>
<evidence type="ECO:0000313" key="13">
    <source>
        <dbReference type="Proteomes" id="UP001172721"/>
    </source>
</evidence>
<evidence type="ECO:0000256" key="2">
    <source>
        <dbReference type="ARBA" id="ARBA00022797"/>
    </source>
</evidence>
<dbReference type="SUPFAM" id="SSF55785">
    <property type="entry name" value="PYP-like sensor domain (PAS domain)"/>
    <property type="match status" value="1"/>
</dbReference>
<organism evidence="12 13">
    <name type="scientific">Fictibacillus fluitans</name>
    <dbReference type="NCBI Taxonomy" id="3058422"/>
    <lineage>
        <taxon>Bacteria</taxon>
        <taxon>Bacillati</taxon>
        <taxon>Bacillota</taxon>
        <taxon>Bacilli</taxon>
        <taxon>Bacillales</taxon>
        <taxon>Fictibacillaceae</taxon>
        <taxon>Fictibacillus</taxon>
    </lineage>
</organism>
<dbReference type="Gene3D" id="3.30.450.20">
    <property type="entry name" value="PAS domain"/>
    <property type="match status" value="1"/>
</dbReference>
<dbReference type="Pfam" id="PF18024">
    <property type="entry name" value="HTH_50"/>
    <property type="match status" value="1"/>
</dbReference>
<dbReference type="InterPro" id="IPR030828">
    <property type="entry name" value="HTH_TyrR"/>
</dbReference>
<dbReference type="InterPro" id="IPR025944">
    <property type="entry name" value="Sigma_54_int_dom_CS"/>
</dbReference>
<dbReference type="CDD" id="cd00130">
    <property type="entry name" value="PAS"/>
    <property type="match status" value="1"/>
</dbReference>
<dbReference type="InterPro" id="IPR025943">
    <property type="entry name" value="Sigma_54_int_dom_ATP-bd_2"/>
</dbReference>
<dbReference type="SMART" id="SM00382">
    <property type="entry name" value="AAA"/>
    <property type="match status" value="1"/>
</dbReference>
<feature type="domain" description="PAS" evidence="10">
    <location>
        <begin position="22"/>
        <end position="68"/>
    </location>
</feature>
<dbReference type="InterPro" id="IPR002078">
    <property type="entry name" value="Sigma_54_int"/>
</dbReference>
<feature type="coiled-coil region" evidence="8">
    <location>
        <begin position="132"/>
        <end position="159"/>
    </location>
</feature>
<evidence type="ECO:0000259" key="10">
    <source>
        <dbReference type="PROSITE" id="PS50112"/>
    </source>
</evidence>
<dbReference type="PROSITE" id="PS50112">
    <property type="entry name" value="PAS"/>
    <property type="match status" value="1"/>
</dbReference>